<evidence type="ECO:0000256" key="1">
    <source>
        <dbReference type="SAM" id="MobiDB-lite"/>
    </source>
</evidence>
<organism evidence="2 3">
    <name type="scientific">Perkinsus olseni</name>
    <name type="common">Perkinsus atlanticus</name>
    <dbReference type="NCBI Taxonomy" id="32597"/>
    <lineage>
        <taxon>Eukaryota</taxon>
        <taxon>Sar</taxon>
        <taxon>Alveolata</taxon>
        <taxon>Perkinsozoa</taxon>
        <taxon>Perkinsea</taxon>
        <taxon>Perkinsida</taxon>
        <taxon>Perkinsidae</taxon>
        <taxon>Perkinsus</taxon>
    </lineage>
</organism>
<dbReference type="EMBL" id="JABANM010019338">
    <property type="protein sequence ID" value="KAF4724650.1"/>
    <property type="molecule type" value="Genomic_DNA"/>
</dbReference>
<gene>
    <name evidence="2" type="ORF">FOZ62_031631</name>
</gene>
<dbReference type="Proteomes" id="UP000574390">
    <property type="component" value="Unassembled WGS sequence"/>
</dbReference>
<accession>A0A7J6RY16</accession>
<protein>
    <submittedName>
        <fullName evidence="2">Uncharacterized protein</fullName>
    </submittedName>
</protein>
<evidence type="ECO:0000313" key="2">
    <source>
        <dbReference type="EMBL" id="KAF4724650.1"/>
    </source>
</evidence>
<name>A0A7J6RY16_PEROL</name>
<reference evidence="2 3" key="1">
    <citation type="submission" date="2020-04" db="EMBL/GenBank/DDBJ databases">
        <title>Perkinsus olseni comparative genomics.</title>
        <authorList>
            <person name="Bogema D.R."/>
        </authorList>
    </citation>
    <scope>NUCLEOTIDE SEQUENCE [LARGE SCALE GENOMIC DNA]</scope>
    <source>
        <strain evidence="2">ATCC PRA-205</strain>
    </source>
</reference>
<evidence type="ECO:0000313" key="3">
    <source>
        <dbReference type="Proteomes" id="UP000574390"/>
    </source>
</evidence>
<dbReference type="AlphaFoldDB" id="A0A7J6RY16"/>
<feature type="region of interest" description="Disordered" evidence="1">
    <location>
        <begin position="104"/>
        <end position="128"/>
    </location>
</feature>
<comment type="caution">
    <text evidence="2">The sequence shown here is derived from an EMBL/GenBank/DDBJ whole genome shotgun (WGS) entry which is preliminary data.</text>
</comment>
<feature type="non-terminal residue" evidence="2">
    <location>
        <position position="163"/>
    </location>
</feature>
<proteinExistence type="predicted"/>
<sequence>MPDCPPPLHYRKAPLHLCLRLRCLLSRCDDCPDMVMGVWDYFPKVYPNKVVISHNHSVPSDVPTVRLQFDSPTQSRSELLHPLKWQSFLNFLNSQRDIERTSISRGYDSDDGVLPSQEGREYYTSSADDEQSWFRIDDDEDTFGSGGRDLRLSEEEDGRGVLI</sequence>